<sequence length="272" mass="31171">MIFRVLQRAKYVASSVAFQSKLCNPILHTKFHNVPLKIGYFQKRQASDGKKTEEFNDENMDRNVNLKAFAALAIVGSAIGAYFNIRAYERRAKKDHVTTEGPSYGAPKLGGDYMLIDQHGKLVSNKDLHGKWVFIYFGFTYCPDICPNELMKLREIMTALEKDGKGQLLQPVFITIDPERDGPQQLKDYLLDWDPRIIGLTGSPEQISDVCQKFRVYYSKAYFGSKPTDYLIDHSVMFYLMNPRGEMSEYFGQNMLVKDIASKIAFHIDSFK</sequence>
<evidence type="ECO:0008006" key="6">
    <source>
        <dbReference type="Google" id="ProtNLM"/>
    </source>
</evidence>
<protein>
    <recommendedName>
        <fullName evidence="6">Thioredoxin domain-containing protein</fullName>
    </recommendedName>
</protein>
<dbReference type="PANTHER" id="PTHR12151:SF5">
    <property type="entry name" value="AT19154P"/>
    <property type="match status" value="1"/>
</dbReference>
<evidence type="ECO:0000256" key="1">
    <source>
        <dbReference type="ARBA" id="ARBA00010996"/>
    </source>
</evidence>
<feature type="disulfide bond" description="Redox-active" evidence="3">
    <location>
        <begin position="142"/>
        <end position="146"/>
    </location>
</feature>
<keyword evidence="4" id="KW-0812">Transmembrane</keyword>
<feature type="binding site" evidence="2">
    <location>
        <position position="142"/>
    </location>
    <ligand>
        <name>Cu cation</name>
        <dbReference type="ChEBI" id="CHEBI:23378"/>
    </ligand>
</feature>
<name>A0A7S0HFD2_9CRYP</name>
<dbReference type="GO" id="GO:0033617">
    <property type="term" value="P:mitochondrial respiratory chain complex IV assembly"/>
    <property type="evidence" value="ECO:0007669"/>
    <property type="project" value="TreeGrafter"/>
</dbReference>
<reference evidence="5" key="1">
    <citation type="submission" date="2021-01" db="EMBL/GenBank/DDBJ databases">
        <authorList>
            <person name="Corre E."/>
            <person name="Pelletier E."/>
            <person name="Niang G."/>
            <person name="Scheremetjew M."/>
            <person name="Finn R."/>
            <person name="Kale V."/>
            <person name="Holt S."/>
            <person name="Cochrane G."/>
            <person name="Meng A."/>
            <person name="Brown T."/>
            <person name="Cohen L."/>
        </authorList>
    </citation>
    <scope>NUCLEOTIDE SEQUENCE</scope>
    <source>
        <strain evidence="5">CCMP325</strain>
    </source>
</reference>
<keyword evidence="2" id="KW-0186">Copper</keyword>
<dbReference type="SUPFAM" id="SSF52833">
    <property type="entry name" value="Thioredoxin-like"/>
    <property type="match status" value="1"/>
</dbReference>
<keyword evidence="4" id="KW-1133">Transmembrane helix</keyword>
<dbReference type="AlphaFoldDB" id="A0A7S0HFD2"/>
<keyword evidence="4" id="KW-0472">Membrane</keyword>
<proteinExistence type="inferred from homology"/>
<keyword evidence="3" id="KW-1015">Disulfide bond</keyword>
<dbReference type="InterPro" id="IPR036249">
    <property type="entry name" value="Thioredoxin-like_sf"/>
</dbReference>
<organism evidence="5">
    <name type="scientific">Hanusia phi</name>
    <dbReference type="NCBI Taxonomy" id="3032"/>
    <lineage>
        <taxon>Eukaryota</taxon>
        <taxon>Cryptophyceae</taxon>
        <taxon>Pyrenomonadales</taxon>
        <taxon>Geminigeraceae</taxon>
        <taxon>Hanusia</taxon>
    </lineage>
</organism>
<dbReference type="CDD" id="cd02968">
    <property type="entry name" value="SCO"/>
    <property type="match status" value="1"/>
</dbReference>
<dbReference type="Pfam" id="PF02630">
    <property type="entry name" value="SCO1-SenC"/>
    <property type="match status" value="1"/>
</dbReference>
<accession>A0A7S0HFD2</accession>
<evidence type="ECO:0000313" key="5">
    <source>
        <dbReference type="EMBL" id="CAD8477966.1"/>
    </source>
</evidence>
<feature type="binding site" evidence="2">
    <location>
        <position position="146"/>
    </location>
    <ligand>
        <name>Cu cation</name>
        <dbReference type="ChEBI" id="CHEBI:23378"/>
    </ligand>
</feature>
<comment type="similarity">
    <text evidence="1">Belongs to the SCO1/2 family.</text>
</comment>
<dbReference type="PANTHER" id="PTHR12151">
    <property type="entry name" value="ELECTRON TRANSPORT PROTIN SCO1/SENC FAMILY MEMBER"/>
    <property type="match status" value="1"/>
</dbReference>
<evidence type="ECO:0000256" key="3">
    <source>
        <dbReference type="PIRSR" id="PIRSR603782-2"/>
    </source>
</evidence>
<dbReference type="Gene3D" id="3.40.30.10">
    <property type="entry name" value="Glutaredoxin"/>
    <property type="match status" value="1"/>
</dbReference>
<keyword evidence="2" id="KW-0479">Metal-binding</keyword>
<evidence type="ECO:0000256" key="4">
    <source>
        <dbReference type="SAM" id="Phobius"/>
    </source>
</evidence>
<dbReference type="FunFam" id="3.40.30.10:FF:000013">
    <property type="entry name" value="Blast:Protein SCO1 homolog, mitochondrial"/>
    <property type="match status" value="1"/>
</dbReference>
<dbReference type="GO" id="GO:0005739">
    <property type="term" value="C:mitochondrion"/>
    <property type="evidence" value="ECO:0007669"/>
    <property type="project" value="GOC"/>
</dbReference>
<dbReference type="EMBL" id="HBEO01010219">
    <property type="protein sequence ID" value="CAD8477966.1"/>
    <property type="molecule type" value="Transcribed_RNA"/>
</dbReference>
<evidence type="ECO:0000256" key="2">
    <source>
        <dbReference type="PIRSR" id="PIRSR603782-1"/>
    </source>
</evidence>
<dbReference type="GO" id="GO:0046872">
    <property type="term" value="F:metal ion binding"/>
    <property type="evidence" value="ECO:0007669"/>
    <property type="project" value="UniProtKB-KW"/>
</dbReference>
<feature type="transmembrane region" description="Helical" evidence="4">
    <location>
        <begin position="66"/>
        <end position="85"/>
    </location>
</feature>
<feature type="binding site" evidence="2">
    <location>
        <position position="234"/>
    </location>
    <ligand>
        <name>Cu cation</name>
        <dbReference type="ChEBI" id="CHEBI:23378"/>
    </ligand>
</feature>
<gene>
    <name evidence="5" type="ORF">HPHI1048_LOCUS7156</name>
</gene>
<dbReference type="InterPro" id="IPR003782">
    <property type="entry name" value="SCO1/SenC"/>
</dbReference>